<evidence type="ECO:0000256" key="2">
    <source>
        <dbReference type="ARBA" id="ARBA00022989"/>
    </source>
</evidence>
<dbReference type="Proteomes" id="UP001497527">
    <property type="component" value="Unassembled WGS sequence"/>
</dbReference>
<organism evidence="4 5">
    <name type="scientific">Tenacibaculum polynesiense</name>
    <dbReference type="NCBI Taxonomy" id="3137857"/>
    <lineage>
        <taxon>Bacteria</taxon>
        <taxon>Pseudomonadati</taxon>
        <taxon>Bacteroidota</taxon>
        <taxon>Flavobacteriia</taxon>
        <taxon>Flavobacteriales</taxon>
        <taxon>Flavobacteriaceae</taxon>
        <taxon>Tenacibaculum</taxon>
    </lineage>
</organism>
<proteinExistence type="predicted"/>
<dbReference type="Pfam" id="PF00028">
    <property type="entry name" value="Cadherin"/>
    <property type="match status" value="3"/>
</dbReference>
<dbReference type="SMART" id="SM00112">
    <property type="entry name" value="CA"/>
    <property type="match status" value="3"/>
</dbReference>
<sequence length="669" mass="74219">MKIKNYFKVLPLVLITLLACNEEEEINLAPVITNQTLEVLENIESGLKFGSVVASDPENDQLVFKIKENDADLFLLSEEGELAVAMNKSLDYETKGIHKLIVEVSDGTQTASAEISIKVKDVDETPVINNQVFTVVENVSATHVIGTIIATDPNNDVLTYRISSKHFEISNSGELSLIEGKELDFETKEEYSFIVEASDGTHAATAEVTINVTDENEVPVMENQTFTVAEDLTATQIIGKVVATDVDGDEVRFSMKLNDKDIFRISVEGDLKLSPRASLDYETKTEHQITVEVSDGSLTTTAEIIINVTDVEEDPVVHIPDDNFKKALIVNTSLNTNNDTEIQESEAESYVGRLIVSNYSISDLTGIEYFPKVTQLYFSNNKLSNVDLSKNVNLEVLFADGNSLSSLDVSKNVKLKSLVADTNQLLSIDVTKNPLLEIMMLRENELTSLDISQNTKLRELYLSNNKITAINTSNNPYLAVMVCKSNKLSSLNLSNNARLQSLNVSQNLLTGLNVSNNLSLSFLDCSYNSLTNLDIEDNSALRTLFAAKNQLTTVTLPNSYMLNEINLQHNQISTIDVTKITHLKIFKLDYNELFSVNLSKNINLTNVSITKNSKLVAIHIANGNNRLVEYFNVSENPNLMCIQIDNTFEPNPSKWIKDSTAGYNYTTCP</sequence>
<dbReference type="Gene3D" id="3.80.10.10">
    <property type="entry name" value="Ribonuclease Inhibitor"/>
    <property type="match status" value="1"/>
</dbReference>
<dbReference type="PROSITE" id="PS51257">
    <property type="entry name" value="PROKAR_LIPOPROTEIN"/>
    <property type="match status" value="1"/>
</dbReference>
<dbReference type="SUPFAM" id="SSF52058">
    <property type="entry name" value="L domain-like"/>
    <property type="match status" value="1"/>
</dbReference>
<feature type="domain" description="Cadherin" evidence="3">
    <location>
        <begin position="220"/>
        <end position="317"/>
    </location>
</feature>
<keyword evidence="2" id="KW-0472">Membrane</keyword>
<feature type="domain" description="Cadherin" evidence="3">
    <location>
        <begin position="31"/>
        <end position="128"/>
    </location>
</feature>
<dbReference type="CDD" id="cd11304">
    <property type="entry name" value="Cadherin_repeat"/>
    <property type="match status" value="3"/>
</dbReference>
<evidence type="ECO:0000259" key="3">
    <source>
        <dbReference type="PROSITE" id="PS50268"/>
    </source>
</evidence>
<dbReference type="InterPro" id="IPR001611">
    <property type="entry name" value="Leu-rich_rpt"/>
</dbReference>
<keyword evidence="5" id="KW-1185">Reference proteome</keyword>
<keyword evidence="1" id="KW-0812">Transmembrane</keyword>
<gene>
    <name evidence="4" type="ORF">T190423A01A_10788</name>
</gene>
<dbReference type="PROSITE" id="PS51450">
    <property type="entry name" value="LRR"/>
    <property type="match status" value="2"/>
</dbReference>
<dbReference type="InterPro" id="IPR015919">
    <property type="entry name" value="Cadherin-like_sf"/>
</dbReference>
<evidence type="ECO:0000313" key="5">
    <source>
        <dbReference type="Proteomes" id="UP001497527"/>
    </source>
</evidence>
<reference evidence="4 5" key="1">
    <citation type="submission" date="2024-05" db="EMBL/GenBank/DDBJ databases">
        <authorList>
            <person name="Duchaud E."/>
        </authorList>
    </citation>
    <scope>NUCLEOTIDE SEQUENCE [LARGE SCALE GENOMIC DNA]</scope>
    <source>
        <strain evidence="4">Ena-SAMPLE-TAB-13-05-2024-13:56:06:370-140308</strain>
    </source>
</reference>
<evidence type="ECO:0000313" key="4">
    <source>
        <dbReference type="EMBL" id="CAL2102225.1"/>
    </source>
</evidence>
<dbReference type="PROSITE" id="PS50268">
    <property type="entry name" value="CADHERIN_2"/>
    <property type="match status" value="3"/>
</dbReference>
<dbReference type="SUPFAM" id="SSF49313">
    <property type="entry name" value="Cadherin-like"/>
    <property type="match status" value="3"/>
</dbReference>
<dbReference type="InterPro" id="IPR002126">
    <property type="entry name" value="Cadherin-like_dom"/>
</dbReference>
<evidence type="ECO:0000256" key="1">
    <source>
        <dbReference type="ARBA" id="ARBA00022692"/>
    </source>
</evidence>
<dbReference type="RefSeq" id="WP_348714298.1">
    <property type="nucleotide sequence ID" value="NZ_CAXJIO010000010.1"/>
</dbReference>
<keyword evidence="2" id="KW-1133">Transmembrane helix</keyword>
<dbReference type="EMBL" id="CAXJIO010000010">
    <property type="protein sequence ID" value="CAL2102225.1"/>
    <property type="molecule type" value="Genomic_DNA"/>
</dbReference>
<feature type="domain" description="Cadherin" evidence="3">
    <location>
        <begin position="127"/>
        <end position="221"/>
    </location>
</feature>
<dbReference type="Gene3D" id="2.60.40.60">
    <property type="entry name" value="Cadherins"/>
    <property type="match status" value="3"/>
</dbReference>
<dbReference type="PANTHER" id="PTHR24026:SF126">
    <property type="entry name" value="PROTOCADHERIN FAT 4"/>
    <property type="match status" value="1"/>
</dbReference>
<name>A0ABP1F1Q4_9FLAO</name>
<dbReference type="InterPro" id="IPR032675">
    <property type="entry name" value="LRR_dom_sf"/>
</dbReference>
<protein>
    <recommendedName>
        <fullName evidence="3">Cadherin domain-containing protein</fullName>
    </recommendedName>
</protein>
<dbReference type="PANTHER" id="PTHR24026">
    <property type="entry name" value="FAT ATYPICAL CADHERIN-RELATED"/>
    <property type="match status" value="1"/>
</dbReference>
<accession>A0ABP1F1Q4</accession>
<comment type="caution">
    <text evidence="4">The sequence shown here is derived from an EMBL/GenBank/DDBJ whole genome shotgun (WGS) entry which is preliminary data.</text>
</comment>